<dbReference type="Proteomes" id="UP000800036">
    <property type="component" value="Unassembled WGS sequence"/>
</dbReference>
<keyword evidence="3" id="KW-1185">Reference proteome</keyword>
<dbReference type="EMBL" id="ML976664">
    <property type="protein sequence ID" value="KAF1977088.1"/>
    <property type="molecule type" value="Genomic_DNA"/>
</dbReference>
<evidence type="ECO:0000256" key="1">
    <source>
        <dbReference type="SAM" id="MobiDB-lite"/>
    </source>
</evidence>
<protein>
    <submittedName>
        <fullName evidence="2">Uncharacterized protein</fullName>
    </submittedName>
</protein>
<evidence type="ECO:0000313" key="2">
    <source>
        <dbReference type="EMBL" id="KAF1977088.1"/>
    </source>
</evidence>
<name>A0A6A5VK66_9PLEO</name>
<evidence type="ECO:0000313" key="3">
    <source>
        <dbReference type="Proteomes" id="UP000800036"/>
    </source>
</evidence>
<feature type="region of interest" description="Disordered" evidence="1">
    <location>
        <begin position="49"/>
        <end position="101"/>
    </location>
</feature>
<feature type="compositionally biased region" description="Polar residues" evidence="1">
    <location>
        <begin position="80"/>
        <end position="92"/>
    </location>
</feature>
<sequence>MESAYPRRAVLLLPQQPYRTQERRRALAPTETFSHFSLLPQQQPITSATTTAARGAHRPAREASANVEKDAPAETVAGLSASSRTEISTPAQSPVARRGSAAARSFTVQLPEESDKFPPILQSQIAI</sequence>
<organism evidence="2 3">
    <name type="scientific">Bimuria novae-zelandiae CBS 107.79</name>
    <dbReference type="NCBI Taxonomy" id="1447943"/>
    <lineage>
        <taxon>Eukaryota</taxon>
        <taxon>Fungi</taxon>
        <taxon>Dikarya</taxon>
        <taxon>Ascomycota</taxon>
        <taxon>Pezizomycotina</taxon>
        <taxon>Dothideomycetes</taxon>
        <taxon>Pleosporomycetidae</taxon>
        <taxon>Pleosporales</taxon>
        <taxon>Massarineae</taxon>
        <taxon>Didymosphaeriaceae</taxon>
        <taxon>Bimuria</taxon>
    </lineage>
</organism>
<proteinExistence type="predicted"/>
<reference evidence="2" key="1">
    <citation type="journal article" date="2020" name="Stud. Mycol.">
        <title>101 Dothideomycetes genomes: a test case for predicting lifestyles and emergence of pathogens.</title>
        <authorList>
            <person name="Haridas S."/>
            <person name="Albert R."/>
            <person name="Binder M."/>
            <person name="Bloem J."/>
            <person name="Labutti K."/>
            <person name="Salamov A."/>
            <person name="Andreopoulos B."/>
            <person name="Baker S."/>
            <person name="Barry K."/>
            <person name="Bills G."/>
            <person name="Bluhm B."/>
            <person name="Cannon C."/>
            <person name="Castanera R."/>
            <person name="Culley D."/>
            <person name="Daum C."/>
            <person name="Ezra D."/>
            <person name="Gonzalez J."/>
            <person name="Henrissat B."/>
            <person name="Kuo A."/>
            <person name="Liang C."/>
            <person name="Lipzen A."/>
            <person name="Lutzoni F."/>
            <person name="Magnuson J."/>
            <person name="Mondo S."/>
            <person name="Nolan M."/>
            <person name="Ohm R."/>
            <person name="Pangilinan J."/>
            <person name="Park H.-J."/>
            <person name="Ramirez L."/>
            <person name="Alfaro M."/>
            <person name="Sun H."/>
            <person name="Tritt A."/>
            <person name="Yoshinaga Y."/>
            <person name="Zwiers L.-H."/>
            <person name="Turgeon B."/>
            <person name="Goodwin S."/>
            <person name="Spatafora J."/>
            <person name="Crous P."/>
            <person name="Grigoriev I."/>
        </authorList>
    </citation>
    <scope>NUCLEOTIDE SEQUENCE</scope>
    <source>
        <strain evidence="2">CBS 107.79</strain>
    </source>
</reference>
<accession>A0A6A5VK66</accession>
<dbReference type="AlphaFoldDB" id="A0A6A5VK66"/>
<gene>
    <name evidence="2" type="ORF">BU23DRAFT_319679</name>
</gene>